<dbReference type="GO" id="GO:0003677">
    <property type="term" value="F:DNA binding"/>
    <property type="evidence" value="ECO:0007669"/>
    <property type="project" value="UniProtKB-KW"/>
</dbReference>
<dbReference type="PANTHER" id="PTHR33164:SF94">
    <property type="entry name" value="TRANSCRIPTIONAL REGULATORY PROTEIN-RELATED"/>
    <property type="match status" value="1"/>
</dbReference>
<dbReference type="PANTHER" id="PTHR33164">
    <property type="entry name" value="TRANSCRIPTIONAL REGULATOR, MARR FAMILY"/>
    <property type="match status" value="1"/>
</dbReference>
<evidence type="ECO:0000259" key="4">
    <source>
        <dbReference type="PROSITE" id="PS50995"/>
    </source>
</evidence>
<dbReference type="GO" id="GO:0006950">
    <property type="term" value="P:response to stress"/>
    <property type="evidence" value="ECO:0007669"/>
    <property type="project" value="TreeGrafter"/>
</dbReference>
<dbReference type="RefSeq" id="WP_196775158.1">
    <property type="nucleotide sequence ID" value="NZ_CP009111.1"/>
</dbReference>
<dbReference type="InterPro" id="IPR036388">
    <property type="entry name" value="WH-like_DNA-bd_sf"/>
</dbReference>
<dbReference type="InterPro" id="IPR023187">
    <property type="entry name" value="Tscrpt_reg_MarR-type_CS"/>
</dbReference>
<reference evidence="5 6" key="1">
    <citation type="submission" date="2014-07" db="EMBL/GenBank/DDBJ databases">
        <authorList>
            <person name="Zhang J.E."/>
            <person name="Yang H."/>
            <person name="Guo J."/>
            <person name="Deng Z."/>
            <person name="Luo H."/>
            <person name="Luo M."/>
            <person name="Zhao B."/>
        </authorList>
    </citation>
    <scope>NUCLEOTIDE SEQUENCE [LARGE SCALE GENOMIC DNA]</scope>
    <source>
        <strain evidence="5 6">1CP</strain>
    </source>
</reference>
<evidence type="ECO:0000256" key="1">
    <source>
        <dbReference type="ARBA" id="ARBA00023015"/>
    </source>
</evidence>
<keyword evidence="1" id="KW-0805">Transcription regulation</keyword>
<name>A0A1B1K7W2_RHOOP</name>
<keyword evidence="3" id="KW-0804">Transcription</keyword>
<dbReference type="Proteomes" id="UP000186108">
    <property type="component" value="Chromosome"/>
</dbReference>
<dbReference type="SMART" id="SM00347">
    <property type="entry name" value="HTH_MARR"/>
    <property type="match status" value="1"/>
</dbReference>
<gene>
    <name evidence="5" type="ORF">R1CP_19920</name>
</gene>
<dbReference type="SUPFAM" id="SSF46785">
    <property type="entry name" value="Winged helix' DNA-binding domain"/>
    <property type="match status" value="1"/>
</dbReference>
<protein>
    <recommendedName>
        <fullName evidence="4">HTH marR-type domain-containing protein</fullName>
    </recommendedName>
</protein>
<evidence type="ECO:0000256" key="2">
    <source>
        <dbReference type="ARBA" id="ARBA00023125"/>
    </source>
</evidence>
<dbReference type="Gene3D" id="1.10.10.10">
    <property type="entry name" value="Winged helix-like DNA-binding domain superfamily/Winged helix DNA-binding domain"/>
    <property type="match status" value="1"/>
</dbReference>
<sequence>MHDTSHPTGQETTGAITEAEWTASRLLVTLSARSIAAVDETITVAQFRVLVVLDTRGPLSAAALAHYLALRLPTATRMVERLVQAGLLSREPTKTSRRGASIELTTRGRGVVGEVTDHRRREIGAVVKYLPGERRHDLAPSPDLVIRATPTE</sequence>
<dbReference type="PRINTS" id="PR00598">
    <property type="entry name" value="HTHMARR"/>
</dbReference>
<organism evidence="5 6">
    <name type="scientific">Rhodococcus opacus</name>
    <name type="common">Nocardia opaca</name>
    <dbReference type="NCBI Taxonomy" id="37919"/>
    <lineage>
        <taxon>Bacteria</taxon>
        <taxon>Bacillati</taxon>
        <taxon>Actinomycetota</taxon>
        <taxon>Actinomycetes</taxon>
        <taxon>Mycobacteriales</taxon>
        <taxon>Nocardiaceae</taxon>
        <taxon>Rhodococcus</taxon>
    </lineage>
</organism>
<dbReference type="InterPro" id="IPR036390">
    <property type="entry name" value="WH_DNA-bd_sf"/>
</dbReference>
<dbReference type="Pfam" id="PF01047">
    <property type="entry name" value="MarR"/>
    <property type="match status" value="1"/>
</dbReference>
<accession>A0A1B1K7W2</accession>
<dbReference type="InterPro" id="IPR039422">
    <property type="entry name" value="MarR/SlyA-like"/>
</dbReference>
<evidence type="ECO:0000313" key="5">
    <source>
        <dbReference type="EMBL" id="ANS28666.1"/>
    </source>
</evidence>
<evidence type="ECO:0000313" key="6">
    <source>
        <dbReference type="Proteomes" id="UP000186108"/>
    </source>
</evidence>
<keyword evidence="2" id="KW-0238">DNA-binding</keyword>
<feature type="domain" description="HTH marR-type" evidence="4">
    <location>
        <begin position="20"/>
        <end position="150"/>
    </location>
</feature>
<dbReference type="PROSITE" id="PS01117">
    <property type="entry name" value="HTH_MARR_1"/>
    <property type="match status" value="1"/>
</dbReference>
<proteinExistence type="predicted"/>
<dbReference type="InterPro" id="IPR000835">
    <property type="entry name" value="HTH_MarR-typ"/>
</dbReference>
<evidence type="ECO:0000256" key="3">
    <source>
        <dbReference type="ARBA" id="ARBA00023163"/>
    </source>
</evidence>
<dbReference type="PROSITE" id="PS50995">
    <property type="entry name" value="HTH_MARR_2"/>
    <property type="match status" value="1"/>
</dbReference>
<dbReference type="AlphaFoldDB" id="A0A1B1K7W2"/>
<dbReference type="GO" id="GO:0003700">
    <property type="term" value="F:DNA-binding transcription factor activity"/>
    <property type="evidence" value="ECO:0007669"/>
    <property type="project" value="InterPro"/>
</dbReference>
<dbReference type="EMBL" id="CP009111">
    <property type="protein sequence ID" value="ANS28666.1"/>
    <property type="molecule type" value="Genomic_DNA"/>
</dbReference>